<dbReference type="RefSeq" id="WP_194708404.1">
    <property type="nucleotide sequence ID" value="NZ_JADKPN010000014.1"/>
</dbReference>
<dbReference type="Proteomes" id="UP000640489">
    <property type="component" value="Unassembled WGS sequence"/>
</dbReference>
<name>A0A930VGK3_9ACTN</name>
<dbReference type="InterPro" id="IPR003367">
    <property type="entry name" value="Thrombospondin_3-like_rpt"/>
</dbReference>
<organism evidence="3 4">
    <name type="scientific">Nocardioides islandensis</name>
    <dbReference type="NCBI Taxonomy" id="433663"/>
    <lineage>
        <taxon>Bacteria</taxon>
        <taxon>Bacillati</taxon>
        <taxon>Actinomycetota</taxon>
        <taxon>Actinomycetes</taxon>
        <taxon>Propionibacteriales</taxon>
        <taxon>Nocardioidaceae</taxon>
        <taxon>Nocardioides</taxon>
    </lineage>
</organism>
<evidence type="ECO:0000313" key="3">
    <source>
        <dbReference type="EMBL" id="MBF4765211.1"/>
    </source>
</evidence>
<evidence type="ECO:0000256" key="1">
    <source>
        <dbReference type="ARBA" id="ARBA00022729"/>
    </source>
</evidence>
<dbReference type="InterPro" id="IPR028974">
    <property type="entry name" value="TSP_type-3_rpt"/>
</dbReference>
<dbReference type="Pfam" id="PF02412">
    <property type="entry name" value="TSP_3"/>
    <property type="match status" value="2"/>
</dbReference>
<protein>
    <submittedName>
        <fullName evidence="3">Thrombospondin type 3 repeat-containing protein</fullName>
    </submittedName>
</protein>
<dbReference type="GO" id="GO:0005509">
    <property type="term" value="F:calcium ion binding"/>
    <property type="evidence" value="ECO:0007669"/>
    <property type="project" value="InterPro"/>
</dbReference>
<accession>A0A930VGK3</accession>
<feature type="chain" id="PRO_5039051382" evidence="2">
    <location>
        <begin position="21"/>
        <end position="487"/>
    </location>
</feature>
<proteinExistence type="predicted"/>
<reference evidence="3" key="1">
    <citation type="submission" date="2020-11" db="EMBL/GenBank/DDBJ databases">
        <title>Nocardioides sp. nov., isolated from Soil of Cynanchum wilfordii Hemsley rhizosphere.</title>
        <authorList>
            <person name="Lee J.-S."/>
            <person name="Suh M.K."/>
            <person name="Kim J.-S."/>
        </authorList>
    </citation>
    <scope>NUCLEOTIDE SEQUENCE</scope>
    <source>
        <strain evidence="3">KCTC 19275</strain>
    </source>
</reference>
<evidence type="ECO:0000256" key="2">
    <source>
        <dbReference type="SAM" id="SignalP"/>
    </source>
</evidence>
<sequence length="487" mass="50311">MRRVVRGLALLLAISPLAVLVPGQSAVPAATPADYDTFGLATVNAVAGGVEQPLTTAGSWSTGSVDTTGFTEQLGETPATCPPNTTRTAWIRVNPGVDGMLRVVASASYSGVVALVRANQAPYGAATLADVTGTEACTTAMSIGDCGPSAPCQHVSASSDYYVLIATTTGSGGPTQVSVQFVPDDADKDGVPDTLDMCPSVAGQASAAGCPDTDQDGVANAVDDCPQVPGVTAPAPYDGCPPGPTPPTAESYVRVSSLTGNADTTNDLAVRLALSWPAGAQRAWIATDGGVAVSLPVAAAVDWQLPPVPAHQPQAVRTVTVTYRGPGIADTTRTDSIVLDTQAPRVPLQRLYDNGKGWFVVVNAGDLGTGPARILLLSRRATSMKEKVVCQAIPCASSTAQVFFTRLRPGNVRVTDAAGNAKAVRLVRRATSCSPGAGEYPVFEGLKGGYDCYSAGDRCTPDDGHYWNKSGYVRCRKLAGRFRVVER</sequence>
<feature type="signal peptide" evidence="2">
    <location>
        <begin position="1"/>
        <end position="20"/>
    </location>
</feature>
<dbReference type="SUPFAM" id="SSF103647">
    <property type="entry name" value="TSP type-3 repeat"/>
    <property type="match status" value="1"/>
</dbReference>
<dbReference type="AlphaFoldDB" id="A0A930VGK3"/>
<dbReference type="GO" id="GO:0007155">
    <property type="term" value="P:cell adhesion"/>
    <property type="evidence" value="ECO:0007669"/>
    <property type="project" value="InterPro"/>
</dbReference>
<keyword evidence="4" id="KW-1185">Reference proteome</keyword>
<keyword evidence="1 2" id="KW-0732">Signal</keyword>
<dbReference type="EMBL" id="JADKPN010000014">
    <property type="protein sequence ID" value="MBF4765211.1"/>
    <property type="molecule type" value="Genomic_DNA"/>
</dbReference>
<gene>
    <name evidence="3" type="ORF">ISU07_18930</name>
</gene>
<evidence type="ECO:0000313" key="4">
    <source>
        <dbReference type="Proteomes" id="UP000640489"/>
    </source>
</evidence>
<comment type="caution">
    <text evidence="3">The sequence shown here is derived from an EMBL/GenBank/DDBJ whole genome shotgun (WGS) entry which is preliminary data.</text>
</comment>